<keyword evidence="2" id="KW-0560">Oxidoreductase</keyword>
<gene>
    <name evidence="4" type="ORF">C5613_06085</name>
</gene>
<dbReference type="Gene3D" id="2.30.110.10">
    <property type="entry name" value="Electron Transport, Fmn-binding Protein, Chain A"/>
    <property type="match status" value="1"/>
</dbReference>
<dbReference type="InterPro" id="IPR012349">
    <property type="entry name" value="Split_barrel_FMN-bd"/>
</dbReference>
<dbReference type="RefSeq" id="WP_009474339.1">
    <property type="nucleotide sequence ID" value="NZ_JARXVI010000012.1"/>
</dbReference>
<dbReference type="Pfam" id="PF01613">
    <property type="entry name" value="Flavin_Reduct"/>
    <property type="match status" value="1"/>
</dbReference>
<evidence type="ECO:0000256" key="1">
    <source>
        <dbReference type="ARBA" id="ARBA00008898"/>
    </source>
</evidence>
<proteinExistence type="inferred from homology"/>
<dbReference type="AlphaFoldDB" id="A0A2S8JFV8"/>
<accession>A0A2S8JFV8</accession>
<dbReference type="PANTHER" id="PTHR30466:SF15">
    <property type="entry name" value="POSSIBLE OXIDOREDUCTASE"/>
    <property type="match status" value="1"/>
</dbReference>
<comment type="similarity">
    <text evidence="1">Belongs to the non-flavoprotein flavin reductase family.</text>
</comment>
<dbReference type="PANTHER" id="PTHR30466">
    <property type="entry name" value="FLAVIN REDUCTASE"/>
    <property type="match status" value="1"/>
</dbReference>
<evidence type="ECO:0000313" key="4">
    <source>
        <dbReference type="EMBL" id="PQP25937.1"/>
    </source>
</evidence>
<dbReference type="InterPro" id="IPR050268">
    <property type="entry name" value="NADH-dep_flavin_reductase"/>
</dbReference>
<dbReference type="GO" id="GO:0042602">
    <property type="term" value="F:riboflavin reductase (NADPH) activity"/>
    <property type="evidence" value="ECO:0007669"/>
    <property type="project" value="TreeGrafter"/>
</dbReference>
<dbReference type="SUPFAM" id="SSF50475">
    <property type="entry name" value="FMN-binding split barrel"/>
    <property type="match status" value="1"/>
</dbReference>
<dbReference type="InterPro" id="IPR002563">
    <property type="entry name" value="Flavin_Rdtase-like_dom"/>
</dbReference>
<dbReference type="GO" id="GO:0010181">
    <property type="term" value="F:FMN binding"/>
    <property type="evidence" value="ECO:0007669"/>
    <property type="project" value="InterPro"/>
</dbReference>
<evidence type="ECO:0000313" key="5">
    <source>
        <dbReference type="Proteomes" id="UP000239290"/>
    </source>
</evidence>
<organism evidence="4 5">
    <name type="scientific">Rhodococcus opacus</name>
    <name type="common">Nocardia opaca</name>
    <dbReference type="NCBI Taxonomy" id="37919"/>
    <lineage>
        <taxon>Bacteria</taxon>
        <taxon>Bacillati</taxon>
        <taxon>Actinomycetota</taxon>
        <taxon>Actinomycetes</taxon>
        <taxon>Mycobacteriales</taxon>
        <taxon>Nocardiaceae</taxon>
        <taxon>Rhodococcus</taxon>
    </lineage>
</organism>
<feature type="domain" description="Flavin reductase like" evidence="3">
    <location>
        <begin position="23"/>
        <end position="170"/>
    </location>
</feature>
<reference evidence="5" key="1">
    <citation type="submission" date="2018-02" db="EMBL/GenBank/DDBJ databases">
        <title>Draft genome sequencing of Rhodococcus opacus KU647198.</title>
        <authorList>
            <person name="Zheng B.-X."/>
        </authorList>
    </citation>
    <scope>NUCLEOTIDE SEQUENCE [LARGE SCALE GENOMIC DNA]</scope>
    <source>
        <strain evidence="5">04-OD7</strain>
    </source>
</reference>
<evidence type="ECO:0000256" key="2">
    <source>
        <dbReference type="ARBA" id="ARBA00023002"/>
    </source>
</evidence>
<evidence type="ECO:0000259" key="3">
    <source>
        <dbReference type="SMART" id="SM00903"/>
    </source>
</evidence>
<sequence>MADRTGDIDATDRDACQAFEDVVALLNYPMFVVTTRSEDEMSGCLVGFASQVSINPPRFLVGLSNKNHTFSVASHAERLAVHLLTRDHVALATLFGAQTGDEIDKFARCDWHPGPHGLPILDDSPAWFSGRILERLELGDHVAFLLAPETGSAPDDLGQLVTFSDVRDLEPGHEA</sequence>
<protein>
    <submittedName>
        <fullName evidence="4">Flavin reductase family protein</fullName>
    </submittedName>
</protein>
<name>A0A2S8JFV8_RHOOP</name>
<dbReference type="SMART" id="SM00903">
    <property type="entry name" value="Flavin_Reduct"/>
    <property type="match status" value="1"/>
</dbReference>
<comment type="caution">
    <text evidence="4">The sequence shown here is derived from an EMBL/GenBank/DDBJ whole genome shotgun (WGS) entry which is preliminary data.</text>
</comment>
<dbReference type="Proteomes" id="UP000239290">
    <property type="component" value="Unassembled WGS sequence"/>
</dbReference>
<dbReference type="EMBL" id="PUIO01000005">
    <property type="protein sequence ID" value="PQP25937.1"/>
    <property type="molecule type" value="Genomic_DNA"/>
</dbReference>